<comment type="caution">
    <text evidence="3">The sequence shown here is derived from an EMBL/GenBank/DDBJ whole genome shotgun (WGS) entry which is preliminary data.</text>
</comment>
<organism evidence="3 4">
    <name type="scientific">Candidatus Kutchimonas denitrificans</name>
    <dbReference type="NCBI Taxonomy" id="3056748"/>
    <lineage>
        <taxon>Bacteria</taxon>
        <taxon>Pseudomonadati</taxon>
        <taxon>Gemmatimonadota</taxon>
        <taxon>Gemmatimonadia</taxon>
        <taxon>Candidatus Palauibacterales</taxon>
        <taxon>Candidatus Palauibacteraceae</taxon>
        <taxon>Candidatus Kutchimonas</taxon>
    </lineage>
</organism>
<reference evidence="3 4" key="1">
    <citation type="submission" date="2020-01" db="EMBL/GenBank/DDBJ databases">
        <title>Genomes assembled from Gulf of Kutch pelagic sediment metagenomes.</title>
        <authorList>
            <person name="Chandrashekar M."/>
            <person name="Mahajan M.S."/>
            <person name="Dave K.J."/>
            <person name="Vatsa P."/>
            <person name="Nathani N.M."/>
        </authorList>
    </citation>
    <scope>NUCLEOTIDE SEQUENCE [LARGE SCALE GENOMIC DNA]</scope>
    <source>
        <strain evidence="3">KS3-K002</strain>
    </source>
</reference>
<feature type="binding site" evidence="2">
    <location>
        <begin position="198"/>
        <end position="200"/>
    </location>
    <ligand>
        <name>substrate</name>
    </ligand>
</feature>
<keyword evidence="2" id="KW-0479">Metal-binding</keyword>
<feature type="binding site" evidence="2">
    <location>
        <position position="73"/>
    </location>
    <ligand>
        <name>substrate</name>
    </ligand>
</feature>
<feature type="active site" description="Proton acceptor" evidence="2">
    <location>
        <position position="72"/>
    </location>
</feature>
<feature type="binding site" evidence="2">
    <location>
        <position position="24"/>
    </location>
    <ligand>
        <name>Mg(2+)</name>
        <dbReference type="ChEBI" id="CHEBI:18420"/>
    </ligand>
</feature>
<dbReference type="EC" id="2.5.1.-" evidence="2"/>
<dbReference type="Proteomes" id="UP000702544">
    <property type="component" value="Unassembled WGS sequence"/>
</dbReference>
<name>A0AAE4ZDC9_9BACT</name>
<sequence>MPELLQQIKSSPSRIPAHVAIIMDGNGRWASEHDLPRSEGHRAGMKSVREVVEGSIEAGVDVLTLYAFSQENWQRPRSEIAFLMSLLQRYARSEIDDLVENGVEVHVIGDVERMNPPERKAIGMIIEKTRGGANLQLVLAISYGSRAEIIRAARRLAEEVAAGDLEPAEIDETIFARSLYTEPWPDPDLLIRTSGEYRISNFLLWQLAYTELYTTPVLWPDFTRRHLFEAILDYQRRERRFGKVTA</sequence>
<feature type="binding site" evidence="2">
    <location>
        <position position="29"/>
    </location>
    <ligand>
        <name>substrate</name>
    </ligand>
</feature>
<comment type="subunit">
    <text evidence="2">Homodimer.</text>
</comment>
<feature type="binding site" evidence="2">
    <location>
        <position position="192"/>
    </location>
    <ligand>
        <name>substrate</name>
    </ligand>
</feature>
<dbReference type="NCBIfam" id="TIGR00055">
    <property type="entry name" value="uppS"/>
    <property type="match status" value="1"/>
</dbReference>
<feature type="binding site" evidence="2">
    <location>
        <position position="41"/>
    </location>
    <ligand>
        <name>substrate</name>
    </ligand>
</feature>
<dbReference type="InterPro" id="IPR001441">
    <property type="entry name" value="UPP_synth-like"/>
</dbReference>
<dbReference type="GO" id="GO:0016094">
    <property type="term" value="P:polyprenol biosynthetic process"/>
    <property type="evidence" value="ECO:0007669"/>
    <property type="project" value="TreeGrafter"/>
</dbReference>
<feature type="binding site" evidence="2">
    <location>
        <begin position="25"/>
        <end position="28"/>
    </location>
    <ligand>
        <name>substrate</name>
    </ligand>
</feature>
<dbReference type="GO" id="GO:0005829">
    <property type="term" value="C:cytosol"/>
    <property type="evidence" value="ECO:0007669"/>
    <property type="project" value="TreeGrafter"/>
</dbReference>
<gene>
    <name evidence="3" type="ORF">GWO12_14180</name>
</gene>
<keyword evidence="1 2" id="KW-0808">Transferase</keyword>
<dbReference type="Gene3D" id="3.40.1180.10">
    <property type="entry name" value="Decaprenyl diphosphate synthase-like"/>
    <property type="match status" value="1"/>
</dbReference>
<protein>
    <recommendedName>
        <fullName evidence="2">Isoprenyl transferase</fullName>
        <ecNumber evidence="2">2.5.1.-</ecNumber>
    </recommendedName>
</protein>
<dbReference type="PANTHER" id="PTHR10291:SF0">
    <property type="entry name" value="DEHYDRODOLICHYL DIPHOSPHATE SYNTHASE 2"/>
    <property type="match status" value="1"/>
</dbReference>
<comment type="cofactor">
    <cofactor evidence="2">
        <name>Mg(2+)</name>
        <dbReference type="ChEBI" id="CHEBI:18420"/>
    </cofactor>
    <text evidence="2">Binds 2 magnesium ions per subunit.</text>
</comment>
<dbReference type="GO" id="GO:0030145">
    <property type="term" value="F:manganese ion binding"/>
    <property type="evidence" value="ECO:0007669"/>
    <property type="project" value="TreeGrafter"/>
</dbReference>
<evidence type="ECO:0000313" key="4">
    <source>
        <dbReference type="Proteomes" id="UP000702544"/>
    </source>
</evidence>
<dbReference type="PANTHER" id="PTHR10291">
    <property type="entry name" value="DEHYDRODOLICHYL DIPHOSPHATE SYNTHASE FAMILY MEMBER"/>
    <property type="match status" value="1"/>
</dbReference>
<comment type="function">
    <text evidence="2">Catalyzes the condensation of isopentenyl diphosphate (IPP) with allylic pyrophosphates generating different type of terpenoids.</text>
</comment>
<keyword evidence="2" id="KW-0460">Magnesium</keyword>
<dbReference type="GO" id="GO:0000287">
    <property type="term" value="F:magnesium ion binding"/>
    <property type="evidence" value="ECO:0007669"/>
    <property type="project" value="UniProtKB-UniRule"/>
</dbReference>
<dbReference type="NCBIfam" id="NF011405">
    <property type="entry name" value="PRK14830.1"/>
    <property type="match status" value="1"/>
</dbReference>
<dbReference type="InterPro" id="IPR018520">
    <property type="entry name" value="UPP_synth-like_CS"/>
</dbReference>
<evidence type="ECO:0000256" key="2">
    <source>
        <dbReference type="HAMAP-Rule" id="MF_01139"/>
    </source>
</evidence>
<dbReference type="AlphaFoldDB" id="A0AAE4ZDC9"/>
<evidence type="ECO:0000256" key="1">
    <source>
        <dbReference type="ARBA" id="ARBA00022679"/>
    </source>
</evidence>
<dbReference type="CDD" id="cd00475">
    <property type="entry name" value="Cis_IPPS"/>
    <property type="match status" value="1"/>
</dbReference>
<dbReference type="GO" id="GO:0008834">
    <property type="term" value="F:ditrans,polycis-undecaprenyl-diphosphate synthase [(2E,6E)-farnesyl-diphosphate specific] activity"/>
    <property type="evidence" value="ECO:0007669"/>
    <property type="project" value="TreeGrafter"/>
</dbReference>
<dbReference type="HAMAP" id="MF_01139">
    <property type="entry name" value="ISPT"/>
    <property type="match status" value="1"/>
</dbReference>
<feature type="active site" evidence="2">
    <location>
        <position position="24"/>
    </location>
</feature>
<dbReference type="EMBL" id="JAACAK010000114">
    <property type="protein sequence ID" value="NIR76240.1"/>
    <property type="molecule type" value="Genomic_DNA"/>
</dbReference>
<comment type="similarity">
    <text evidence="2">Belongs to the UPP synthase family.</text>
</comment>
<feature type="binding site" evidence="2">
    <location>
        <begin position="69"/>
        <end position="71"/>
    </location>
    <ligand>
        <name>substrate</name>
    </ligand>
</feature>
<dbReference type="PROSITE" id="PS01066">
    <property type="entry name" value="UPP_SYNTHASE"/>
    <property type="match status" value="1"/>
</dbReference>
<accession>A0AAE4ZDC9</accession>
<proteinExistence type="inferred from homology"/>
<dbReference type="SUPFAM" id="SSF64005">
    <property type="entry name" value="Undecaprenyl diphosphate synthase"/>
    <property type="match status" value="1"/>
</dbReference>
<evidence type="ECO:0000313" key="3">
    <source>
        <dbReference type="EMBL" id="NIR76240.1"/>
    </source>
</evidence>
<feature type="binding site" evidence="2">
    <location>
        <position position="37"/>
    </location>
    <ligand>
        <name>substrate</name>
    </ligand>
</feature>
<feature type="binding site" evidence="2">
    <location>
        <position position="75"/>
    </location>
    <ligand>
        <name>substrate</name>
    </ligand>
</feature>
<dbReference type="FunFam" id="3.40.1180.10:FF:000001">
    <property type="entry name" value="(2E,6E)-farnesyl-diphosphate-specific ditrans,polycis-undecaprenyl-diphosphate synthase"/>
    <property type="match status" value="1"/>
</dbReference>
<feature type="binding site" evidence="2">
    <location>
        <position position="211"/>
    </location>
    <ligand>
        <name>Mg(2+)</name>
        <dbReference type="ChEBI" id="CHEBI:18420"/>
    </ligand>
</feature>
<dbReference type="InterPro" id="IPR036424">
    <property type="entry name" value="UPP_synth-like_sf"/>
</dbReference>
<dbReference type="Pfam" id="PF01255">
    <property type="entry name" value="Prenyltransf"/>
    <property type="match status" value="1"/>
</dbReference>